<dbReference type="InterPro" id="IPR036388">
    <property type="entry name" value="WH-like_DNA-bd_sf"/>
</dbReference>
<accession>A0A1G7C1D5</accession>
<dbReference type="PRINTS" id="PR00039">
    <property type="entry name" value="HTHLYSR"/>
</dbReference>
<evidence type="ECO:0000313" key="6">
    <source>
        <dbReference type="EMBL" id="SDE32245.1"/>
    </source>
</evidence>
<dbReference type="SUPFAM" id="SSF46785">
    <property type="entry name" value="Winged helix' DNA-binding domain"/>
    <property type="match status" value="1"/>
</dbReference>
<evidence type="ECO:0000256" key="3">
    <source>
        <dbReference type="ARBA" id="ARBA00023125"/>
    </source>
</evidence>
<keyword evidence="2" id="KW-0805">Transcription regulation</keyword>
<dbReference type="InterPro" id="IPR005119">
    <property type="entry name" value="LysR_subst-bd"/>
</dbReference>
<dbReference type="PANTHER" id="PTHR30579:SF2">
    <property type="entry name" value="HTH-TYPE TRANSCRIPTIONAL REGULATOR ARGP"/>
    <property type="match status" value="1"/>
</dbReference>
<protein>
    <submittedName>
        <fullName evidence="6">LysR family transcriptional regulator, chromosome initiation inhibitor</fullName>
    </submittedName>
</protein>
<keyword evidence="3" id="KW-0238">DNA-binding</keyword>
<dbReference type="Pfam" id="PF00126">
    <property type="entry name" value="HTH_1"/>
    <property type="match status" value="1"/>
</dbReference>
<reference evidence="6 7" key="1">
    <citation type="submission" date="2016-10" db="EMBL/GenBank/DDBJ databases">
        <authorList>
            <person name="de Groot N.N."/>
        </authorList>
    </citation>
    <scope>NUCLEOTIDE SEQUENCE [LARGE SCALE GENOMIC DNA]</scope>
    <source>
        <strain evidence="6 7">DSM 16619</strain>
    </source>
</reference>
<dbReference type="RefSeq" id="WP_092745416.1">
    <property type="nucleotide sequence ID" value="NZ_FMZC01000015.1"/>
</dbReference>
<evidence type="ECO:0000259" key="5">
    <source>
        <dbReference type="PROSITE" id="PS50931"/>
    </source>
</evidence>
<sequence>MLDYAGLEALAAVVREGSFERAARKLHVTPSAISQRVKQLEERVGQVLVLRGTPCTGTEAGRRLCLHVEQVALLENELRRANPALMPDTQAPAPTLKLAVNADSLSTWFMDAMTAFTAGGNELLDIRIDDQEHTAQRLREGEVIAAVTASAGTIAGCNTWPLGAMHYVAVSSPAFVARHFAEGVTPETAALAPMMVYGRNDRLQDQWLQHQGLASRRHPPRHFMPSNQGFLRSCEVGMGWGMHPTVLIERQLADGTLVELLPGATLDVPLYWALPRSAQAGLERLTHCVMAAATAWLGEGAKAGQRAAISKRPGKKH</sequence>
<gene>
    <name evidence="6" type="ORF">SAMN05192589_11539</name>
</gene>
<dbReference type="Proteomes" id="UP000198781">
    <property type="component" value="Unassembled WGS sequence"/>
</dbReference>
<dbReference type="NCBIfam" id="TIGR03298">
    <property type="entry name" value="argP"/>
    <property type="match status" value="1"/>
</dbReference>
<evidence type="ECO:0000313" key="7">
    <source>
        <dbReference type="Proteomes" id="UP000198781"/>
    </source>
</evidence>
<dbReference type="AlphaFoldDB" id="A0A1G7C1D5"/>
<dbReference type="Gene3D" id="1.10.10.10">
    <property type="entry name" value="Winged helix-like DNA-binding domain superfamily/Winged helix DNA-binding domain"/>
    <property type="match status" value="1"/>
</dbReference>
<dbReference type="Gene3D" id="3.40.190.290">
    <property type="match status" value="1"/>
</dbReference>
<dbReference type="InterPro" id="IPR050176">
    <property type="entry name" value="LTTR"/>
</dbReference>
<evidence type="ECO:0000256" key="1">
    <source>
        <dbReference type="ARBA" id="ARBA00009437"/>
    </source>
</evidence>
<dbReference type="Pfam" id="PF03466">
    <property type="entry name" value="LysR_substrate"/>
    <property type="match status" value="1"/>
</dbReference>
<dbReference type="InterPro" id="IPR036390">
    <property type="entry name" value="WH_DNA-bd_sf"/>
</dbReference>
<dbReference type="STRING" id="187868.SAMN05192589_11539"/>
<feature type="domain" description="HTH lysR-type" evidence="5">
    <location>
        <begin position="2"/>
        <end position="58"/>
    </location>
</feature>
<dbReference type="GO" id="GO:0003677">
    <property type="term" value="F:DNA binding"/>
    <property type="evidence" value="ECO:0007669"/>
    <property type="project" value="UniProtKB-KW"/>
</dbReference>
<dbReference type="NCBIfam" id="NF009888">
    <property type="entry name" value="PRK13348.1"/>
    <property type="match status" value="1"/>
</dbReference>
<dbReference type="InterPro" id="IPR017685">
    <property type="entry name" value="ArgP"/>
</dbReference>
<dbReference type="PROSITE" id="PS50931">
    <property type="entry name" value="HTH_LYSR"/>
    <property type="match status" value="1"/>
</dbReference>
<name>A0A1G7C1D5_9BURK</name>
<keyword evidence="4" id="KW-0804">Transcription</keyword>
<dbReference type="OrthoDB" id="3252676at2"/>
<dbReference type="EMBL" id="FMZC01000015">
    <property type="protein sequence ID" value="SDE32245.1"/>
    <property type="molecule type" value="Genomic_DNA"/>
</dbReference>
<dbReference type="GO" id="GO:0003700">
    <property type="term" value="F:DNA-binding transcription factor activity"/>
    <property type="evidence" value="ECO:0007669"/>
    <property type="project" value="InterPro"/>
</dbReference>
<organism evidence="6 7">
    <name type="scientific">Paracidovorax valerianellae</name>
    <dbReference type="NCBI Taxonomy" id="187868"/>
    <lineage>
        <taxon>Bacteria</taxon>
        <taxon>Pseudomonadati</taxon>
        <taxon>Pseudomonadota</taxon>
        <taxon>Betaproteobacteria</taxon>
        <taxon>Burkholderiales</taxon>
        <taxon>Comamonadaceae</taxon>
        <taxon>Paracidovorax</taxon>
    </lineage>
</organism>
<dbReference type="SUPFAM" id="SSF53850">
    <property type="entry name" value="Periplasmic binding protein-like II"/>
    <property type="match status" value="1"/>
</dbReference>
<keyword evidence="7" id="KW-1185">Reference proteome</keyword>
<dbReference type="PANTHER" id="PTHR30579">
    <property type="entry name" value="TRANSCRIPTIONAL REGULATOR"/>
    <property type="match status" value="1"/>
</dbReference>
<evidence type="ECO:0000256" key="4">
    <source>
        <dbReference type="ARBA" id="ARBA00023163"/>
    </source>
</evidence>
<dbReference type="NCBIfam" id="NF002964">
    <property type="entry name" value="PRK03635.1"/>
    <property type="match status" value="1"/>
</dbReference>
<evidence type="ECO:0000256" key="2">
    <source>
        <dbReference type="ARBA" id="ARBA00023015"/>
    </source>
</evidence>
<proteinExistence type="inferred from homology"/>
<dbReference type="InterPro" id="IPR000847">
    <property type="entry name" value="LysR_HTH_N"/>
</dbReference>
<comment type="similarity">
    <text evidence="1">Belongs to the LysR transcriptional regulatory family.</text>
</comment>